<organism evidence="20 21">
    <name type="scientific">Paucilactobacillus vaccinostercus DSM 20634</name>
    <dbReference type="NCBI Taxonomy" id="1423813"/>
    <lineage>
        <taxon>Bacteria</taxon>
        <taxon>Bacillati</taxon>
        <taxon>Bacillota</taxon>
        <taxon>Bacilli</taxon>
        <taxon>Lactobacillales</taxon>
        <taxon>Lactobacillaceae</taxon>
        <taxon>Paucilactobacillus</taxon>
    </lineage>
</organism>
<dbReference type="GO" id="GO:0030894">
    <property type="term" value="C:replisome"/>
    <property type="evidence" value="ECO:0007669"/>
    <property type="project" value="TreeGrafter"/>
</dbReference>
<dbReference type="Pfam" id="PF16124">
    <property type="entry name" value="RecQ_Zn_bind"/>
    <property type="match status" value="1"/>
</dbReference>
<evidence type="ECO:0000256" key="4">
    <source>
        <dbReference type="ARBA" id="ARBA00022723"/>
    </source>
</evidence>
<keyword evidence="6" id="KW-0227">DNA damage</keyword>
<dbReference type="NCBIfam" id="TIGR01389">
    <property type="entry name" value="recQ"/>
    <property type="match status" value="1"/>
</dbReference>
<evidence type="ECO:0000256" key="3">
    <source>
        <dbReference type="ARBA" id="ARBA00005446"/>
    </source>
</evidence>
<dbReference type="Pfam" id="PF00271">
    <property type="entry name" value="Helicase_C"/>
    <property type="match status" value="1"/>
</dbReference>
<dbReference type="GO" id="GO:0043138">
    <property type="term" value="F:3'-5' DNA helicase activity"/>
    <property type="evidence" value="ECO:0007669"/>
    <property type="project" value="UniProtKB-EC"/>
</dbReference>
<evidence type="ECO:0000256" key="1">
    <source>
        <dbReference type="ARBA" id="ARBA00001946"/>
    </source>
</evidence>
<protein>
    <recommendedName>
        <fullName evidence="16">DNA helicase RecQ</fullName>
        <ecNumber evidence="16">5.6.2.4</ecNumber>
    </recommendedName>
</protein>
<dbReference type="Gene3D" id="3.40.50.300">
    <property type="entry name" value="P-loop containing nucleotide triphosphate hydrolases"/>
    <property type="match status" value="2"/>
</dbReference>
<dbReference type="PANTHER" id="PTHR13710">
    <property type="entry name" value="DNA HELICASE RECQ FAMILY MEMBER"/>
    <property type="match status" value="1"/>
</dbReference>
<evidence type="ECO:0000256" key="6">
    <source>
        <dbReference type="ARBA" id="ARBA00022763"/>
    </source>
</evidence>
<feature type="domain" description="Helicase ATP-binding" evidence="18">
    <location>
        <begin position="24"/>
        <end position="192"/>
    </location>
</feature>
<evidence type="ECO:0000256" key="10">
    <source>
        <dbReference type="ARBA" id="ARBA00022840"/>
    </source>
</evidence>
<name>A0A0R2A4U7_9LACO</name>
<dbReference type="InterPro" id="IPR002121">
    <property type="entry name" value="HRDC_dom"/>
</dbReference>
<dbReference type="GO" id="GO:0005524">
    <property type="term" value="F:ATP binding"/>
    <property type="evidence" value="ECO:0007669"/>
    <property type="project" value="UniProtKB-KW"/>
</dbReference>
<dbReference type="InterPro" id="IPR004589">
    <property type="entry name" value="DNA_helicase_ATP-dep_RecQ"/>
</dbReference>
<keyword evidence="9" id="KW-0862">Zinc</keyword>
<dbReference type="AlphaFoldDB" id="A0A0R2A4U7"/>
<dbReference type="InterPro" id="IPR036390">
    <property type="entry name" value="WH_DNA-bd_sf"/>
</dbReference>
<dbReference type="InterPro" id="IPR006293">
    <property type="entry name" value="DNA_helicase_ATP-dep_RecQ_bac"/>
</dbReference>
<dbReference type="GO" id="GO:0009432">
    <property type="term" value="P:SOS response"/>
    <property type="evidence" value="ECO:0007669"/>
    <property type="project" value="UniProtKB-UniRule"/>
</dbReference>
<dbReference type="GO" id="GO:0016787">
    <property type="term" value="F:hydrolase activity"/>
    <property type="evidence" value="ECO:0007669"/>
    <property type="project" value="UniProtKB-KW"/>
</dbReference>
<dbReference type="Proteomes" id="UP000051733">
    <property type="component" value="Unassembled WGS sequence"/>
</dbReference>
<evidence type="ECO:0000256" key="16">
    <source>
        <dbReference type="NCBIfam" id="TIGR01389"/>
    </source>
</evidence>
<dbReference type="GO" id="GO:0043590">
    <property type="term" value="C:bacterial nucleoid"/>
    <property type="evidence" value="ECO:0007669"/>
    <property type="project" value="TreeGrafter"/>
</dbReference>
<dbReference type="Gene3D" id="1.10.150.80">
    <property type="entry name" value="HRDC domain"/>
    <property type="match status" value="1"/>
</dbReference>
<dbReference type="STRING" id="1423813.FC26_GL001605"/>
<dbReference type="GO" id="GO:0009378">
    <property type="term" value="F:four-way junction helicase activity"/>
    <property type="evidence" value="ECO:0007669"/>
    <property type="project" value="TreeGrafter"/>
</dbReference>
<evidence type="ECO:0000256" key="14">
    <source>
        <dbReference type="ARBA" id="ARBA00023235"/>
    </source>
</evidence>
<dbReference type="Pfam" id="PF00570">
    <property type="entry name" value="HRDC"/>
    <property type="match status" value="1"/>
</dbReference>
<reference evidence="20 21" key="1">
    <citation type="journal article" date="2015" name="Genome Announc.">
        <title>Expanding the biotechnology potential of lactobacilli through comparative genomics of 213 strains and associated genera.</title>
        <authorList>
            <person name="Sun Z."/>
            <person name="Harris H.M."/>
            <person name="McCann A."/>
            <person name="Guo C."/>
            <person name="Argimon S."/>
            <person name="Zhang W."/>
            <person name="Yang X."/>
            <person name="Jeffery I.B."/>
            <person name="Cooney J.C."/>
            <person name="Kagawa T.F."/>
            <person name="Liu W."/>
            <person name="Song Y."/>
            <person name="Salvetti E."/>
            <person name="Wrobel A."/>
            <person name="Rasinkangas P."/>
            <person name="Parkhill J."/>
            <person name="Rea M.C."/>
            <person name="O'Sullivan O."/>
            <person name="Ritari J."/>
            <person name="Douillard F.P."/>
            <person name="Paul Ross R."/>
            <person name="Yang R."/>
            <person name="Briner A.E."/>
            <person name="Felis G.E."/>
            <person name="de Vos W.M."/>
            <person name="Barrangou R."/>
            <person name="Klaenhammer T.R."/>
            <person name="Caufield P.W."/>
            <person name="Cui Y."/>
            <person name="Zhang H."/>
            <person name="O'Toole P.W."/>
        </authorList>
    </citation>
    <scope>NUCLEOTIDE SEQUENCE [LARGE SCALE GENOMIC DNA]</scope>
    <source>
        <strain evidence="20 21">DSM 20634</strain>
    </source>
</reference>
<comment type="cofactor">
    <cofactor evidence="1">
        <name>Mg(2+)</name>
        <dbReference type="ChEBI" id="CHEBI:18420"/>
    </cofactor>
</comment>
<keyword evidence="14" id="KW-0413">Isomerase</keyword>
<evidence type="ECO:0000256" key="2">
    <source>
        <dbReference type="ARBA" id="ARBA00001947"/>
    </source>
</evidence>
<evidence type="ECO:0000313" key="21">
    <source>
        <dbReference type="Proteomes" id="UP000051733"/>
    </source>
</evidence>
<dbReference type="FunFam" id="3.40.50.300:FF:000296">
    <property type="entry name" value="ATP-dependent DNA helicase RecQ"/>
    <property type="match status" value="1"/>
</dbReference>
<gene>
    <name evidence="20" type="ORF">FC26_GL001605</name>
</gene>
<dbReference type="Pfam" id="PF00270">
    <property type="entry name" value="DEAD"/>
    <property type="match status" value="1"/>
</dbReference>
<keyword evidence="4" id="KW-0479">Metal-binding</keyword>
<dbReference type="GO" id="GO:0006310">
    <property type="term" value="P:DNA recombination"/>
    <property type="evidence" value="ECO:0007669"/>
    <property type="project" value="UniProtKB-UniRule"/>
</dbReference>
<dbReference type="InterPro" id="IPR044876">
    <property type="entry name" value="HRDC_dom_sf"/>
</dbReference>
<dbReference type="SUPFAM" id="SSF52540">
    <property type="entry name" value="P-loop containing nucleoside triphosphate hydrolases"/>
    <property type="match status" value="1"/>
</dbReference>
<dbReference type="InterPro" id="IPR011545">
    <property type="entry name" value="DEAD/DEAH_box_helicase_dom"/>
</dbReference>
<keyword evidence="10" id="KW-0067">ATP-binding</keyword>
<feature type="domain" description="Helicase C-terminal" evidence="19">
    <location>
        <begin position="215"/>
        <end position="360"/>
    </location>
</feature>
<dbReference type="GO" id="GO:0003677">
    <property type="term" value="F:DNA binding"/>
    <property type="evidence" value="ECO:0007669"/>
    <property type="project" value="UniProtKB-KW"/>
</dbReference>
<dbReference type="EMBL" id="AYYY01000025">
    <property type="protein sequence ID" value="KRM61530.1"/>
    <property type="molecule type" value="Genomic_DNA"/>
</dbReference>
<evidence type="ECO:0000256" key="11">
    <source>
        <dbReference type="ARBA" id="ARBA00023125"/>
    </source>
</evidence>
<evidence type="ECO:0000259" key="17">
    <source>
        <dbReference type="PROSITE" id="PS50967"/>
    </source>
</evidence>
<dbReference type="NCBIfam" id="TIGR00614">
    <property type="entry name" value="recQ_fam"/>
    <property type="match status" value="1"/>
</dbReference>
<dbReference type="Pfam" id="PF09382">
    <property type="entry name" value="RQC"/>
    <property type="match status" value="1"/>
</dbReference>
<evidence type="ECO:0000256" key="9">
    <source>
        <dbReference type="ARBA" id="ARBA00022833"/>
    </source>
</evidence>
<keyword evidence="5" id="KW-0547">Nucleotide-binding</keyword>
<evidence type="ECO:0000313" key="20">
    <source>
        <dbReference type="EMBL" id="KRM61530.1"/>
    </source>
</evidence>
<dbReference type="SMART" id="SM00341">
    <property type="entry name" value="HRDC"/>
    <property type="match status" value="1"/>
</dbReference>
<keyword evidence="13" id="KW-0234">DNA repair</keyword>
<evidence type="ECO:0000256" key="5">
    <source>
        <dbReference type="ARBA" id="ARBA00022741"/>
    </source>
</evidence>
<comment type="cofactor">
    <cofactor evidence="2">
        <name>Zn(2+)</name>
        <dbReference type="ChEBI" id="CHEBI:29105"/>
    </cofactor>
</comment>
<evidence type="ECO:0000259" key="18">
    <source>
        <dbReference type="PROSITE" id="PS51192"/>
    </source>
</evidence>
<evidence type="ECO:0000256" key="7">
    <source>
        <dbReference type="ARBA" id="ARBA00022801"/>
    </source>
</evidence>
<evidence type="ECO:0000256" key="8">
    <source>
        <dbReference type="ARBA" id="ARBA00022806"/>
    </source>
</evidence>
<dbReference type="InterPro" id="IPR014001">
    <property type="entry name" value="Helicase_ATP-bd"/>
</dbReference>
<evidence type="ECO:0000256" key="15">
    <source>
        <dbReference type="ARBA" id="ARBA00034617"/>
    </source>
</evidence>
<comment type="similarity">
    <text evidence="3">Belongs to the helicase family. RecQ subfamily.</text>
</comment>
<dbReference type="FunFam" id="1.10.150.80:FF:000002">
    <property type="entry name" value="ATP-dependent DNA helicase RecQ"/>
    <property type="match status" value="1"/>
</dbReference>
<accession>A0A0R2A4U7</accession>
<dbReference type="OrthoDB" id="9763310at2"/>
<dbReference type="SMART" id="SM00487">
    <property type="entry name" value="DEXDc"/>
    <property type="match status" value="1"/>
</dbReference>
<keyword evidence="11" id="KW-0238">DNA-binding</keyword>
<dbReference type="InterPro" id="IPR027417">
    <property type="entry name" value="P-loop_NTPase"/>
</dbReference>
<dbReference type="SUPFAM" id="SSF46785">
    <property type="entry name" value="Winged helix' DNA-binding domain"/>
    <property type="match status" value="1"/>
</dbReference>
<dbReference type="SMART" id="SM00490">
    <property type="entry name" value="HELICc"/>
    <property type="match status" value="1"/>
</dbReference>
<dbReference type="PROSITE" id="PS51192">
    <property type="entry name" value="HELICASE_ATP_BIND_1"/>
    <property type="match status" value="1"/>
</dbReference>
<feature type="domain" description="HRDC" evidence="17">
    <location>
        <begin position="508"/>
        <end position="585"/>
    </location>
</feature>
<dbReference type="SUPFAM" id="SSF47819">
    <property type="entry name" value="HRDC-like"/>
    <property type="match status" value="1"/>
</dbReference>
<keyword evidence="7" id="KW-0378">Hydrolase</keyword>
<dbReference type="PROSITE" id="PS50967">
    <property type="entry name" value="HRDC"/>
    <property type="match status" value="1"/>
</dbReference>
<dbReference type="InterPro" id="IPR036388">
    <property type="entry name" value="WH-like_DNA-bd_sf"/>
</dbReference>
<dbReference type="InterPro" id="IPR001650">
    <property type="entry name" value="Helicase_C-like"/>
</dbReference>
<dbReference type="CDD" id="cd17920">
    <property type="entry name" value="DEXHc_RecQ"/>
    <property type="match status" value="1"/>
</dbReference>
<dbReference type="SMART" id="SM00956">
    <property type="entry name" value="RQC"/>
    <property type="match status" value="1"/>
</dbReference>
<keyword evidence="8 20" id="KW-0347">Helicase</keyword>
<evidence type="ECO:0000256" key="13">
    <source>
        <dbReference type="ARBA" id="ARBA00023204"/>
    </source>
</evidence>
<comment type="catalytic activity">
    <reaction evidence="15">
        <text>Couples ATP hydrolysis with the unwinding of duplex DNA by translocating in the 3'-5' direction.</text>
        <dbReference type="EC" id="5.6.2.4"/>
    </reaction>
</comment>
<dbReference type="Gene3D" id="1.10.10.10">
    <property type="entry name" value="Winged helix-like DNA-binding domain superfamily/Winged helix DNA-binding domain"/>
    <property type="match status" value="1"/>
</dbReference>
<dbReference type="RefSeq" id="WP_057778762.1">
    <property type="nucleotide sequence ID" value="NZ_AYYY01000025.1"/>
</dbReference>
<dbReference type="GO" id="GO:0006260">
    <property type="term" value="P:DNA replication"/>
    <property type="evidence" value="ECO:0007669"/>
    <property type="project" value="InterPro"/>
</dbReference>
<evidence type="ECO:0000256" key="12">
    <source>
        <dbReference type="ARBA" id="ARBA00023172"/>
    </source>
</evidence>
<keyword evidence="21" id="KW-1185">Reference proteome</keyword>
<evidence type="ECO:0000259" key="19">
    <source>
        <dbReference type="PROSITE" id="PS51194"/>
    </source>
</evidence>
<dbReference type="PANTHER" id="PTHR13710:SF105">
    <property type="entry name" value="ATP-DEPENDENT DNA HELICASE Q1"/>
    <property type="match status" value="1"/>
</dbReference>
<comment type="caution">
    <text evidence="20">The sequence shown here is derived from an EMBL/GenBank/DDBJ whole genome shotgun (WGS) entry which is preliminary data.</text>
</comment>
<dbReference type="EC" id="5.6.2.4" evidence="16"/>
<dbReference type="InterPro" id="IPR018982">
    <property type="entry name" value="RQC_domain"/>
</dbReference>
<keyword evidence="12" id="KW-0233">DNA recombination</keyword>
<proteinExistence type="inferred from homology"/>
<dbReference type="GO" id="GO:0006281">
    <property type="term" value="P:DNA repair"/>
    <property type="evidence" value="ECO:0007669"/>
    <property type="project" value="UniProtKB-KW"/>
</dbReference>
<dbReference type="PROSITE" id="PS51194">
    <property type="entry name" value="HELICASE_CTER"/>
    <property type="match status" value="1"/>
</dbReference>
<dbReference type="GO" id="GO:0005737">
    <property type="term" value="C:cytoplasm"/>
    <property type="evidence" value="ECO:0007669"/>
    <property type="project" value="TreeGrafter"/>
</dbReference>
<dbReference type="InterPro" id="IPR010997">
    <property type="entry name" value="HRDC-like_sf"/>
</dbReference>
<dbReference type="InterPro" id="IPR032284">
    <property type="entry name" value="RecQ_Zn-bd"/>
</dbReference>
<sequence>MTPQTILKSKFGYDTFRAGQEDIINTILERQNVLAIMPTGGGKSICYQVPALLEDGITLVISPLISLMKDQVDALNENDIPATFINSTLDYPEIATRLAQVERQEVKLLYVSPERLDSGYFERLAQLPVSLVAIDEAHCISQWGHDFRPSYLRLTEIIKQLPSHPTIVALTATATPKVAADIMQRLDLQREVKTGFARENLSFKVVKDQDSDRFLLDYLKMNTEQSGIIYASTRKEVERLTLMLDKQGVPVTMYHGGLSKQERQMNQDDFLFDRLPVMVATNAFGMGIDKSNVRFVIHDQIPGSLEAYYQEAGRAGRDGLPSEAILLFKLNDVQIQRFFIDQSEMDDATKAREYDKLQLMAQYANTPQCLQQYILNYFGEQAPACGQCSNCLDERESQDITVAAQQVLSCVKRMGERFGKTLIAQVLTGSRVERVKQFQFDRLSTYGLMKNDSQKKVSELIDFLTASNYLVADGGQYPVLKVSAAGIDVLRGQQQVFRKAAVQAKQSLPVNDELFEQLRQVRRELAESQGVPPFVIFSDRTLRELCTTMPTTLDEMLSVHGIGESKIEKYGEQFLSILIEHEDEV</sequence>
<dbReference type="GO" id="GO:0046872">
    <property type="term" value="F:metal ion binding"/>
    <property type="evidence" value="ECO:0007669"/>
    <property type="project" value="UniProtKB-KW"/>
</dbReference>
<dbReference type="PATRIC" id="fig|1423813.3.peg.1632"/>